<name>A0A1R1JTI6_ALCXX</name>
<dbReference type="AlphaFoldDB" id="A0A1R1JTI6"/>
<gene>
    <name evidence="1" type="ORF">BIZ92_08620</name>
</gene>
<dbReference type="Proteomes" id="UP000187251">
    <property type="component" value="Unassembled WGS sequence"/>
</dbReference>
<reference evidence="1 2" key="1">
    <citation type="submission" date="2016-09" db="EMBL/GenBank/DDBJ databases">
        <title>Phylogenomics of Achromobacter.</title>
        <authorList>
            <person name="Jeukens J."/>
            <person name="Freschi L."/>
            <person name="Vincent A.T."/>
            <person name="Emond-Rheault J.-G."/>
            <person name="Kukavica-Ibrulj I."/>
            <person name="Charette S.J."/>
            <person name="Levesque R.C."/>
        </authorList>
    </citation>
    <scope>NUCLEOTIDE SEQUENCE [LARGE SCALE GENOMIC DNA]</scope>
    <source>
        <strain evidence="1 2">AUS488</strain>
    </source>
</reference>
<protein>
    <recommendedName>
        <fullName evidence="3">DUF2184 domain-containing protein</fullName>
    </recommendedName>
</protein>
<evidence type="ECO:0000313" key="1">
    <source>
        <dbReference type="EMBL" id="OMG87673.1"/>
    </source>
</evidence>
<dbReference type="OrthoDB" id="6439710at2"/>
<organism evidence="1 2">
    <name type="scientific">Alcaligenes xylosoxydans xylosoxydans</name>
    <name type="common">Achromobacter xylosoxidans</name>
    <dbReference type="NCBI Taxonomy" id="85698"/>
    <lineage>
        <taxon>Bacteria</taxon>
        <taxon>Pseudomonadati</taxon>
        <taxon>Pseudomonadota</taxon>
        <taxon>Betaproteobacteria</taxon>
        <taxon>Burkholderiales</taxon>
        <taxon>Alcaligenaceae</taxon>
        <taxon>Achromobacter</taxon>
    </lineage>
</organism>
<comment type="caution">
    <text evidence="1">The sequence shown here is derived from an EMBL/GenBank/DDBJ whole genome shotgun (WGS) entry which is preliminary data.</text>
</comment>
<dbReference type="Pfam" id="PF09950">
    <property type="entry name" value="Major_capside"/>
    <property type="match status" value="1"/>
</dbReference>
<dbReference type="RefSeq" id="WP_063570004.1">
    <property type="nucleotide sequence ID" value="NZ_AP028040.1"/>
</dbReference>
<proteinExistence type="predicted"/>
<dbReference type="EMBL" id="MJMN01000013">
    <property type="protein sequence ID" value="OMG87673.1"/>
    <property type="molecule type" value="Genomic_DNA"/>
</dbReference>
<dbReference type="InterPro" id="IPR020049">
    <property type="entry name" value="Major_capsid-like"/>
</dbReference>
<sequence>MAKTQSKVHMHMNGRLAVERGAVKVGKDAKIGFEDLDNLGVGLRAMDSALTGPAVTNGAMLSHMLQTWLPGTLRVVTQVRNIDEIAGITTVGRWEDELISLRVAEPAAKAELYGDTTNIPLADYRQSIESRGIVRFEQGFQVGKLEDARQAAIGYQAADEKRRAATESLDISRNQVGFYGFNQPDTNVYGLLNDPSLPAFVSATTPWLTANFDQLVAEFTGMYNQLETQMGGELKDSSKLVLVLPTGYRSIFSVYSPAASGMTFRQWLNENFPNTRVVSTAEFKDANGGLDVAYLFVENAAEQDDSDITSASLIQAVPVRYQVLGSENRIKGYIEDAINATAGIFVLRPWAFARKTISAS</sequence>
<evidence type="ECO:0000313" key="2">
    <source>
        <dbReference type="Proteomes" id="UP000187251"/>
    </source>
</evidence>
<evidence type="ECO:0008006" key="3">
    <source>
        <dbReference type="Google" id="ProtNLM"/>
    </source>
</evidence>
<accession>A0A1R1JTI6</accession>